<accession>A0ABQ5MXA0</accession>
<reference evidence="3 4" key="1">
    <citation type="journal article" date="2023" name="Int. J. Syst. Evol. Microbiol.">
        <title>Arthrobacter mangrovi sp. nov., an actinobacterium isolated from the rhizosphere of a mangrove.</title>
        <authorList>
            <person name="Hamada M."/>
            <person name="Saitou S."/>
            <person name="Enomoto N."/>
            <person name="Nanri K."/>
            <person name="Hidaka K."/>
            <person name="Miura T."/>
            <person name="Tamura T."/>
        </authorList>
    </citation>
    <scope>NUCLEOTIDE SEQUENCE [LARGE SCALE GENOMIC DNA]</scope>
    <source>
        <strain evidence="3 4">NBRC 112813</strain>
    </source>
</reference>
<evidence type="ECO:0000313" key="4">
    <source>
        <dbReference type="Proteomes" id="UP001209654"/>
    </source>
</evidence>
<keyword evidence="2" id="KW-0472">Membrane</keyword>
<feature type="transmembrane region" description="Helical" evidence="2">
    <location>
        <begin position="170"/>
        <end position="191"/>
    </location>
</feature>
<dbReference type="EMBL" id="BRVS01000019">
    <property type="protein sequence ID" value="GLB68626.1"/>
    <property type="molecule type" value="Genomic_DNA"/>
</dbReference>
<evidence type="ECO:0000256" key="1">
    <source>
        <dbReference type="SAM" id="MobiDB-lite"/>
    </source>
</evidence>
<feature type="region of interest" description="Disordered" evidence="1">
    <location>
        <begin position="1"/>
        <end position="41"/>
    </location>
</feature>
<name>A0ABQ5MXA0_9MICC</name>
<evidence type="ECO:0000256" key="2">
    <source>
        <dbReference type="SAM" id="Phobius"/>
    </source>
</evidence>
<gene>
    <name evidence="3" type="ORF">AHIS1636_30680</name>
</gene>
<protein>
    <submittedName>
        <fullName evidence="3">Uncharacterized protein</fullName>
    </submittedName>
</protein>
<keyword evidence="2" id="KW-0812">Transmembrane</keyword>
<comment type="caution">
    <text evidence="3">The sequence shown here is derived from an EMBL/GenBank/DDBJ whole genome shotgun (WGS) entry which is preliminary data.</text>
</comment>
<keyword evidence="2" id="KW-1133">Transmembrane helix</keyword>
<feature type="transmembrane region" description="Helical" evidence="2">
    <location>
        <begin position="104"/>
        <end position="131"/>
    </location>
</feature>
<dbReference type="Proteomes" id="UP001209654">
    <property type="component" value="Unassembled WGS sequence"/>
</dbReference>
<proteinExistence type="predicted"/>
<sequence>MTQDNDDGATPSRREPPEIPLGPSGRVPREPLGPVPSTAGMPLEADEEFADELLGAQNPRHRVTFGPLAFFTGFLAAIATFSLAVILISVLGGTFSWRQVLPTFGMAIVVLLYAGAIGLVVGAPIAFLLGLALRPVRNQGLHVLAFFLVISAVAWLIFSAMYGGAAWETVWLSCLIGACAAVGRASVWKLVDVYD</sequence>
<keyword evidence="4" id="KW-1185">Reference proteome</keyword>
<dbReference type="RefSeq" id="WP_264796719.1">
    <property type="nucleotide sequence ID" value="NZ_BRVS01000019.1"/>
</dbReference>
<feature type="transmembrane region" description="Helical" evidence="2">
    <location>
        <begin position="143"/>
        <end position="164"/>
    </location>
</feature>
<organism evidence="3 4">
    <name type="scientific">Arthrobacter mangrovi</name>
    <dbReference type="NCBI Taxonomy" id="2966350"/>
    <lineage>
        <taxon>Bacteria</taxon>
        <taxon>Bacillati</taxon>
        <taxon>Actinomycetota</taxon>
        <taxon>Actinomycetes</taxon>
        <taxon>Micrococcales</taxon>
        <taxon>Micrococcaceae</taxon>
        <taxon>Arthrobacter</taxon>
    </lineage>
</organism>
<feature type="transmembrane region" description="Helical" evidence="2">
    <location>
        <begin position="68"/>
        <end position="92"/>
    </location>
</feature>
<evidence type="ECO:0000313" key="3">
    <source>
        <dbReference type="EMBL" id="GLB68626.1"/>
    </source>
</evidence>